<feature type="region of interest" description="Disordered" evidence="1">
    <location>
        <begin position="69"/>
        <end position="106"/>
    </location>
</feature>
<name>A0AAV3P332_LITER</name>
<protein>
    <submittedName>
        <fullName evidence="2">Uncharacterized protein</fullName>
    </submittedName>
</protein>
<keyword evidence="3" id="KW-1185">Reference proteome</keyword>
<evidence type="ECO:0000256" key="1">
    <source>
        <dbReference type="SAM" id="MobiDB-lite"/>
    </source>
</evidence>
<dbReference type="AlphaFoldDB" id="A0AAV3P332"/>
<accession>A0AAV3P332</accession>
<feature type="compositionally biased region" description="Polar residues" evidence="1">
    <location>
        <begin position="1"/>
        <end position="21"/>
    </location>
</feature>
<dbReference type="Proteomes" id="UP001454036">
    <property type="component" value="Unassembled WGS sequence"/>
</dbReference>
<comment type="caution">
    <text evidence="2">The sequence shown here is derived from an EMBL/GenBank/DDBJ whole genome shotgun (WGS) entry which is preliminary data.</text>
</comment>
<evidence type="ECO:0000313" key="3">
    <source>
        <dbReference type="Proteomes" id="UP001454036"/>
    </source>
</evidence>
<gene>
    <name evidence="2" type="ORF">LIER_05378</name>
</gene>
<reference evidence="2 3" key="1">
    <citation type="submission" date="2024-01" db="EMBL/GenBank/DDBJ databases">
        <title>The complete chloroplast genome sequence of Lithospermum erythrorhizon: insights into the phylogenetic relationship among Boraginaceae species and the maternal lineages of purple gromwells.</title>
        <authorList>
            <person name="Okada T."/>
            <person name="Watanabe K."/>
        </authorList>
    </citation>
    <scope>NUCLEOTIDE SEQUENCE [LARGE SCALE GENOMIC DNA]</scope>
</reference>
<dbReference type="EMBL" id="BAABME010000737">
    <property type="protein sequence ID" value="GAA0145116.1"/>
    <property type="molecule type" value="Genomic_DNA"/>
</dbReference>
<evidence type="ECO:0000313" key="2">
    <source>
        <dbReference type="EMBL" id="GAA0145116.1"/>
    </source>
</evidence>
<proteinExistence type="predicted"/>
<organism evidence="2 3">
    <name type="scientific">Lithospermum erythrorhizon</name>
    <name type="common">Purple gromwell</name>
    <name type="synonym">Lithospermum officinale var. erythrorhizon</name>
    <dbReference type="NCBI Taxonomy" id="34254"/>
    <lineage>
        <taxon>Eukaryota</taxon>
        <taxon>Viridiplantae</taxon>
        <taxon>Streptophyta</taxon>
        <taxon>Embryophyta</taxon>
        <taxon>Tracheophyta</taxon>
        <taxon>Spermatophyta</taxon>
        <taxon>Magnoliopsida</taxon>
        <taxon>eudicotyledons</taxon>
        <taxon>Gunneridae</taxon>
        <taxon>Pentapetalae</taxon>
        <taxon>asterids</taxon>
        <taxon>lamiids</taxon>
        <taxon>Boraginales</taxon>
        <taxon>Boraginaceae</taxon>
        <taxon>Boraginoideae</taxon>
        <taxon>Lithospermeae</taxon>
        <taxon>Lithospermum</taxon>
    </lineage>
</organism>
<feature type="region of interest" description="Disordered" evidence="1">
    <location>
        <begin position="1"/>
        <end position="24"/>
    </location>
</feature>
<sequence>MSTDNTSQSTNIGPIQSSNKKLVSEVNSDNTTTFNDSTTIQGVVVDKKDLGATIVKNLITPRWFVGKSNNWTPGRQGGRRSFHNDHRGDSKGGGFQISGGHNGNTAVTQQREPQILGFIKEQLEQIQTLLQPSPSPSAITGGASCSVVKTGNITSIFTL</sequence>
<feature type="compositionally biased region" description="Gly residues" evidence="1">
    <location>
        <begin position="91"/>
        <end position="102"/>
    </location>
</feature>